<dbReference type="GO" id="GO:0022857">
    <property type="term" value="F:transmembrane transporter activity"/>
    <property type="evidence" value="ECO:0007669"/>
    <property type="project" value="InterPro"/>
</dbReference>
<dbReference type="InterPro" id="IPR005828">
    <property type="entry name" value="MFS_sugar_transport-like"/>
</dbReference>
<feature type="transmembrane region" description="Helical" evidence="5">
    <location>
        <begin position="198"/>
        <end position="217"/>
    </location>
</feature>
<feature type="transmembrane region" description="Helical" evidence="5">
    <location>
        <begin position="423"/>
        <end position="442"/>
    </location>
</feature>
<feature type="transmembrane region" description="Helical" evidence="5">
    <location>
        <begin position="366"/>
        <end position="383"/>
    </location>
</feature>
<feature type="transmembrane region" description="Helical" evidence="5">
    <location>
        <begin position="448"/>
        <end position="471"/>
    </location>
</feature>
<dbReference type="OrthoDB" id="5296287at2759"/>
<comment type="subcellular location">
    <subcellularLocation>
        <location evidence="1">Membrane</location>
        <topology evidence="1">Multi-pass membrane protein</topology>
    </subcellularLocation>
</comment>
<dbReference type="GeneID" id="111357582"/>
<feature type="transmembrane region" description="Helical" evidence="5">
    <location>
        <begin position="37"/>
        <end position="61"/>
    </location>
</feature>
<protein>
    <submittedName>
        <fullName evidence="8">Organic cation transporter protein-like</fullName>
    </submittedName>
</protein>
<keyword evidence="3 5" id="KW-1133">Transmembrane helix</keyword>
<keyword evidence="2 5" id="KW-0812">Transmembrane</keyword>
<evidence type="ECO:0000256" key="3">
    <source>
        <dbReference type="ARBA" id="ARBA00022989"/>
    </source>
</evidence>
<evidence type="ECO:0000259" key="6">
    <source>
        <dbReference type="PROSITE" id="PS50850"/>
    </source>
</evidence>
<dbReference type="Pfam" id="PF00083">
    <property type="entry name" value="Sugar_tr"/>
    <property type="match status" value="1"/>
</dbReference>
<proteinExistence type="predicted"/>
<feature type="transmembrane region" description="Helical" evidence="5">
    <location>
        <begin position="112"/>
        <end position="129"/>
    </location>
</feature>
<dbReference type="KEGG" id="sliu:111357582"/>
<dbReference type="Gene3D" id="1.20.1250.20">
    <property type="entry name" value="MFS general substrate transporter like domains"/>
    <property type="match status" value="1"/>
</dbReference>
<sequence length="496" mass="55249">MFIFSNLYEYIWGTAQGKDKPQDLILQITGSFGKYQLWLFVLLCLTKITIAFHQLAIIFLAPPTQFFCVSTQTLNGCPCDDPIYDTRIFPRTIITEFNLICKKKWLTSFSQLAFQAGTLVGSMFFGMVADKFGRRMPLIGACILQFVCAFGSAFLPTFELFTLFRFGIGISVGGTMVISFVILMEFIGPAHREILSALYQAPFNVGCIVLPWVAYYYRDFKNLQIALSTPTLLCLIYFYSLPETPRWLIAKHKTERAIIILQHVAKVNGRPVENVRAMVEVHQLAASRQKVNQGTTADLFRTPNLRKRILAMAFNWLTCSYCFYGVSQYVGQLSGDIFINVTSSSAVVLCGTLLSIPMMKMMGRKTILLTCHFICSTCLFILAFAEGVLSVFCATVGVVTSFIVFVVVYLMCGELFPTVVRNCAVGLSSMSARIGSMVAPFVLDLKDIHPSLTAITFAVIPLIAFFVTLLLPETKGCELTATLEEGEKAFTTSTKK</sequence>
<evidence type="ECO:0000256" key="4">
    <source>
        <dbReference type="ARBA" id="ARBA00023136"/>
    </source>
</evidence>
<dbReference type="CDD" id="cd17317">
    <property type="entry name" value="MFS_SLC22"/>
    <property type="match status" value="1"/>
</dbReference>
<evidence type="ECO:0000256" key="2">
    <source>
        <dbReference type="ARBA" id="ARBA00022692"/>
    </source>
</evidence>
<keyword evidence="4 5" id="KW-0472">Membrane</keyword>
<feature type="transmembrane region" description="Helical" evidence="5">
    <location>
        <begin position="136"/>
        <end position="158"/>
    </location>
</feature>
<keyword evidence="7" id="KW-1185">Reference proteome</keyword>
<dbReference type="Proteomes" id="UP000301870">
    <property type="component" value="Chromosome 25"/>
</dbReference>
<feature type="transmembrane region" description="Helical" evidence="5">
    <location>
        <begin position="337"/>
        <end position="354"/>
    </location>
</feature>
<evidence type="ECO:0000313" key="7">
    <source>
        <dbReference type="Proteomes" id="UP000301870"/>
    </source>
</evidence>
<organism evidence="7 8">
    <name type="scientific">Spodoptera litura</name>
    <name type="common">Asian cotton leafworm</name>
    <dbReference type="NCBI Taxonomy" id="69820"/>
    <lineage>
        <taxon>Eukaryota</taxon>
        <taxon>Metazoa</taxon>
        <taxon>Ecdysozoa</taxon>
        <taxon>Arthropoda</taxon>
        <taxon>Hexapoda</taxon>
        <taxon>Insecta</taxon>
        <taxon>Pterygota</taxon>
        <taxon>Neoptera</taxon>
        <taxon>Endopterygota</taxon>
        <taxon>Lepidoptera</taxon>
        <taxon>Glossata</taxon>
        <taxon>Ditrysia</taxon>
        <taxon>Noctuoidea</taxon>
        <taxon>Noctuidae</taxon>
        <taxon>Amphipyrinae</taxon>
        <taxon>Spodoptera</taxon>
    </lineage>
</organism>
<dbReference type="SUPFAM" id="SSF103473">
    <property type="entry name" value="MFS general substrate transporter"/>
    <property type="match status" value="1"/>
</dbReference>
<evidence type="ECO:0000256" key="1">
    <source>
        <dbReference type="ARBA" id="ARBA00004141"/>
    </source>
</evidence>
<dbReference type="GO" id="GO:0016020">
    <property type="term" value="C:membrane"/>
    <property type="evidence" value="ECO:0007669"/>
    <property type="project" value="UniProtKB-SubCell"/>
</dbReference>
<dbReference type="PROSITE" id="PS50850">
    <property type="entry name" value="MFS"/>
    <property type="match status" value="1"/>
</dbReference>
<dbReference type="RefSeq" id="XP_022828107.1">
    <property type="nucleotide sequence ID" value="XM_022972339.1"/>
</dbReference>
<dbReference type="AlphaFoldDB" id="A0A9J7EHI2"/>
<gene>
    <name evidence="8" type="primary">LOC111357582</name>
</gene>
<feature type="transmembrane region" description="Helical" evidence="5">
    <location>
        <begin position="164"/>
        <end position="186"/>
    </location>
</feature>
<evidence type="ECO:0000313" key="8">
    <source>
        <dbReference type="RefSeq" id="XP_022828107.1"/>
    </source>
</evidence>
<dbReference type="PANTHER" id="PTHR24064">
    <property type="entry name" value="SOLUTE CARRIER FAMILY 22 MEMBER"/>
    <property type="match status" value="1"/>
</dbReference>
<feature type="transmembrane region" description="Helical" evidence="5">
    <location>
        <begin position="389"/>
        <end position="411"/>
    </location>
</feature>
<feature type="transmembrane region" description="Helical" evidence="5">
    <location>
        <begin position="223"/>
        <end position="241"/>
    </location>
</feature>
<feature type="transmembrane region" description="Helical" evidence="5">
    <location>
        <begin position="309"/>
        <end position="331"/>
    </location>
</feature>
<feature type="domain" description="Major facilitator superfamily (MFS) profile" evidence="6">
    <location>
        <begin position="39"/>
        <end position="476"/>
    </location>
</feature>
<name>A0A9J7EHI2_SPOLT</name>
<evidence type="ECO:0000256" key="5">
    <source>
        <dbReference type="SAM" id="Phobius"/>
    </source>
</evidence>
<dbReference type="InterPro" id="IPR036259">
    <property type="entry name" value="MFS_trans_sf"/>
</dbReference>
<reference evidence="8" key="1">
    <citation type="submission" date="2025-08" db="UniProtKB">
        <authorList>
            <consortium name="RefSeq"/>
        </authorList>
    </citation>
    <scope>IDENTIFICATION</scope>
    <source>
        <strain evidence="8">Ishihara</strain>
        <tissue evidence="8">Whole body</tissue>
    </source>
</reference>
<accession>A0A9J7EHI2</accession>
<dbReference type="InterPro" id="IPR020846">
    <property type="entry name" value="MFS_dom"/>
</dbReference>